<dbReference type="PROSITE" id="PS00086">
    <property type="entry name" value="CYTOCHROME_P450"/>
    <property type="match status" value="1"/>
</dbReference>
<reference evidence="7 8" key="1">
    <citation type="submission" date="2019-08" db="EMBL/GenBank/DDBJ databases">
        <title>Archaea genome.</title>
        <authorList>
            <person name="Kajale S."/>
            <person name="Shouche Y."/>
            <person name="Deshpande N."/>
            <person name="Sharma A."/>
        </authorList>
    </citation>
    <scope>NUCLEOTIDE SEQUENCE [LARGE SCALE GENOMIC DNA]</scope>
    <source>
        <strain evidence="7 8">ESP3B_9</strain>
    </source>
</reference>
<dbReference type="PRINTS" id="PR00385">
    <property type="entry name" value="P450"/>
</dbReference>
<comment type="similarity">
    <text evidence="1">Belongs to the cytochrome P450 family.</text>
</comment>
<dbReference type="EMBL" id="VTAW01000004">
    <property type="protein sequence ID" value="TYT63006.1"/>
    <property type="molecule type" value="Genomic_DNA"/>
</dbReference>
<organism evidence="7 8">
    <name type="scientific">Natrialba swarupiae</name>
    <dbReference type="NCBI Taxonomy" id="2448032"/>
    <lineage>
        <taxon>Archaea</taxon>
        <taxon>Methanobacteriati</taxon>
        <taxon>Methanobacteriota</taxon>
        <taxon>Stenosarchaea group</taxon>
        <taxon>Halobacteria</taxon>
        <taxon>Halobacteriales</taxon>
        <taxon>Natrialbaceae</taxon>
        <taxon>Natrialba</taxon>
    </lineage>
</organism>
<keyword evidence="5" id="KW-0408">Iron</keyword>
<evidence type="ECO:0000256" key="6">
    <source>
        <dbReference type="ARBA" id="ARBA00023033"/>
    </source>
</evidence>
<evidence type="ECO:0000256" key="4">
    <source>
        <dbReference type="ARBA" id="ARBA00023002"/>
    </source>
</evidence>
<dbReference type="PANTHER" id="PTHR24291">
    <property type="entry name" value="CYTOCHROME P450 FAMILY 4"/>
    <property type="match status" value="1"/>
</dbReference>
<dbReference type="PANTHER" id="PTHR24291:SF50">
    <property type="entry name" value="BIFUNCTIONAL ALBAFLAVENONE MONOOXYGENASE_TERPENE SYNTHASE"/>
    <property type="match status" value="1"/>
</dbReference>
<keyword evidence="3" id="KW-0479">Metal-binding</keyword>
<dbReference type="Proteomes" id="UP000324104">
    <property type="component" value="Unassembled WGS sequence"/>
</dbReference>
<dbReference type="GO" id="GO:0005506">
    <property type="term" value="F:iron ion binding"/>
    <property type="evidence" value="ECO:0007669"/>
    <property type="project" value="InterPro"/>
</dbReference>
<proteinExistence type="inferred from homology"/>
<sequence>MKALPVGADLEHRRLERRRECLEGTREVRLRSDDGEFDAIGVKRYREQDDETIAGESFANLADPRRRSKPDVRVDDARLGACDLPLEDVRIRLENPVNRRLVGFDRERVRRRVGIRNPASQEVYRVDSLAPREIRDRRVVLFGTDCGGLPFVLDSGSEAAATGAIVGISGLVSSTIGPIAAVVFVSPTTGPVPAAGLVTPIVRSVSPLAGLVFRSTLGRLGRGWPQSGANVVHTRSAVSPITYKSPVRTGSNATRVCGKRTGMSETIPTVGRVPVLGSALEIGRDPFRFLEGAPEEYGPVFRVSIPGLSFVCYTDAELVERVLAGKADRYRKDPREIDLLGDLLGDGLLTARGDDWERGREHVQPAFYPGRLREYGEEMLDRTADELERWDDGEVIDVHGAATRLTLSIVATTMFGVDDVAETDAIAAAADAITSRFEPSRVPMEIPLWVPTPANRRYRNATDELDDVIGSILRRRRASGDELNGGDSSDLCSALLSAGESGTLSDDEIRDHLVTMLLAGHETTAIALTYALGLLATHPDERKRVLEEVRAVDELTPQTNLPRTDRVVRESLRLYPPTYMLFRQTTKPDTVAGYEVPAGTRVVLSQWAIHRSDRYYDDPLAFRPGRWTSEMRESLPEYAYFPFGGGARQCIGRRFALLELRLVLARILRSVRLEATPETELSPTPALTSRPESPVWVRVRR</sequence>
<dbReference type="GO" id="GO:0004497">
    <property type="term" value="F:monooxygenase activity"/>
    <property type="evidence" value="ECO:0007669"/>
    <property type="project" value="UniProtKB-KW"/>
</dbReference>
<dbReference type="GO" id="GO:0020037">
    <property type="term" value="F:heme binding"/>
    <property type="evidence" value="ECO:0007669"/>
    <property type="project" value="InterPro"/>
</dbReference>
<evidence type="ECO:0000256" key="5">
    <source>
        <dbReference type="ARBA" id="ARBA00023004"/>
    </source>
</evidence>
<dbReference type="AlphaFoldDB" id="A0A5D5AMW8"/>
<dbReference type="PRINTS" id="PR00465">
    <property type="entry name" value="EP450IV"/>
</dbReference>
<dbReference type="InterPro" id="IPR036396">
    <property type="entry name" value="Cyt_P450_sf"/>
</dbReference>
<evidence type="ECO:0000256" key="2">
    <source>
        <dbReference type="ARBA" id="ARBA00022617"/>
    </source>
</evidence>
<dbReference type="SUPFAM" id="SSF48264">
    <property type="entry name" value="Cytochrome P450"/>
    <property type="match status" value="1"/>
</dbReference>
<gene>
    <name evidence="7" type="ORF">FYC77_05000</name>
</gene>
<dbReference type="InterPro" id="IPR002403">
    <property type="entry name" value="Cyt_P450_E_grp-IV"/>
</dbReference>
<dbReference type="Gene3D" id="1.10.630.10">
    <property type="entry name" value="Cytochrome P450"/>
    <property type="match status" value="1"/>
</dbReference>
<evidence type="ECO:0000256" key="3">
    <source>
        <dbReference type="ARBA" id="ARBA00022723"/>
    </source>
</evidence>
<keyword evidence="2" id="KW-0349">Heme</keyword>
<dbReference type="InterPro" id="IPR017972">
    <property type="entry name" value="Cyt_P450_CS"/>
</dbReference>
<protein>
    <submittedName>
        <fullName evidence="7">Cytochrome P450</fullName>
    </submittedName>
</protein>
<dbReference type="InterPro" id="IPR001128">
    <property type="entry name" value="Cyt_P450"/>
</dbReference>
<evidence type="ECO:0000256" key="1">
    <source>
        <dbReference type="ARBA" id="ARBA00010617"/>
    </source>
</evidence>
<keyword evidence="6" id="KW-0503">Monooxygenase</keyword>
<accession>A0A5D5AMW8</accession>
<dbReference type="Pfam" id="PF00067">
    <property type="entry name" value="p450"/>
    <property type="match status" value="1"/>
</dbReference>
<evidence type="ECO:0000313" key="7">
    <source>
        <dbReference type="EMBL" id="TYT63006.1"/>
    </source>
</evidence>
<dbReference type="GO" id="GO:0016705">
    <property type="term" value="F:oxidoreductase activity, acting on paired donors, with incorporation or reduction of molecular oxygen"/>
    <property type="evidence" value="ECO:0007669"/>
    <property type="project" value="InterPro"/>
</dbReference>
<keyword evidence="8" id="KW-1185">Reference proteome</keyword>
<comment type="caution">
    <text evidence="7">The sequence shown here is derived from an EMBL/GenBank/DDBJ whole genome shotgun (WGS) entry which is preliminary data.</text>
</comment>
<keyword evidence="4" id="KW-0560">Oxidoreductase</keyword>
<dbReference type="InterPro" id="IPR050196">
    <property type="entry name" value="Cytochrome_P450_Monoox"/>
</dbReference>
<name>A0A5D5AMW8_9EURY</name>
<evidence type="ECO:0000313" key="8">
    <source>
        <dbReference type="Proteomes" id="UP000324104"/>
    </source>
</evidence>